<dbReference type="SUPFAM" id="SSF50346">
    <property type="entry name" value="PRC-barrel domain"/>
    <property type="match status" value="1"/>
</dbReference>
<keyword evidence="3" id="KW-1185">Reference proteome</keyword>
<dbReference type="InterPro" id="IPR011033">
    <property type="entry name" value="PRC_barrel-like_sf"/>
</dbReference>
<proteinExistence type="predicted"/>
<dbReference type="InterPro" id="IPR027275">
    <property type="entry name" value="PRC-brl_dom"/>
</dbReference>
<dbReference type="PANTHER" id="PTHR40061">
    <property type="entry name" value="SPORULATION PROTEIN YLMC-RELATED"/>
    <property type="match status" value="1"/>
</dbReference>
<dbReference type="RefSeq" id="WP_129079322.1">
    <property type="nucleotide sequence ID" value="NZ_QOUX01000046.1"/>
</dbReference>
<evidence type="ECO:0000313" key="2">
    <source>
        <dbReference type="EMBL" id="RXI97958.1"/>
    </source>
</evidence>
<dbReference type="EMBL" id="QOUX01000046">
    <property type="protein sequence ID" value="RXI97958.1"/>
    <property type="molecule type" value="Genomic_DNA"/>
</dbReference>
<organism evidence="2 3">
    <name type="scientific">Anaerobacillus alkaliphilus</name>
    <dbReference type="NCBI Taxonomy" id="1548597"/>
    <lineage>
        <taxon>Bacteria</taxon>
        <taxon>Bacillati</taxon>
        <taxon>Bacillota</taxon>
        <taxon>Bacilli</taxon>
        <taxon>Bacillales</taxon>
        <taxon>Bacillaceae</taxon>
        <taxon>Anaerobacillus</taxon>
    </lineage>
</organism>
<dbReference type="OrthoDB" id="2468688at2"/>
<dbReference type="AlphaFoldDB" id="A0A4Q0VP32"/>
<name>A0A4Q0VP32_9BACI</name>
<dbReference type="Proteomes" id="UP000290649">
    <property type="component" value="Unassembled WGS sequence"/>
</dbReference>
<dbReference type="NCBIfam" id="TIGR02888">
    <property type="entry name" value="spore_YlmC_YmxH"/>
    <property type="match status" value="1"/>
</dbReference>
<evidence type="ECO:0000313" key="3">
    <source>
        <dbReference type="Proteomes" id="UP000290649"/>
    </source>
</evidence>
<comment type="caution">
    <text evidence="2">The sequence shown here is derived from an EMBL/GenBank/DDBJ whole genome shotgun (WGS) entry which is preliminary data.</text>
</comment>
<gene>
    <name evidence="2" type="ORF">DS745_16540</name>
</gene>
<dbReference type="Pfam" id="PF05239">
    <property type="entry name" value="PRC"/>
    <property type="match status" value="1"/>
</dbReference>
<dbReference type="Gene3D" id="2.30.30.240">
    <property type="entry name" value="PRC-barrel domain"/>
    <property type="match status" value="1"/>
</dbReference>
<sequence length="81" mass="9272">MKLSEISGKEIIDYNKGERLGILGQTDLVIDEETGKIESFIIPSMKWFGLGKKEKEVVVYWRQIVKIGADMIIIDVDKEKD</sequence>
<accession>A0A4Q0VP32</accession>
<feature type="domain" description="PRC-barrel" evidence="1">
    <location>
        <begin position="2"/>
        <end position="79"/>
    </location>
</feature>
<protein>
    <submittedName>
        <fullName evidence="2">YlmC/YmxH family sporulation protein</fullName>
    </submittedName>
</protein>
<reference evidence="2 3" key="1">
    <citation type="journal article" date="2019" name="Int. J. Syst. Evol. Microbiol.">
        <title>Anaerobacillus alkaliphilus sp. nov., a novel alkaliphilic and moderately halophilic bacterium.</title>
        <authorList>
            <person name="Borsodi A.K."/>
            <person name="Aszalos J.M."/>
            <person name="Bihari P."/>
            <person name="Nagy I."/>
            <person name="Schumann P."/>
            <person name="Sproer C."/>
            <person name="Kovacs A.L."/>
            <person name="Boka K."/>
            <person name="Dobosy P."/>
            <person name="Ovari M."/>
            <person name="Szili-Kovacs T."/>
            <person name="Toth E."/>
        </authorList>
    </citation>
    <scope>NUCLEOTIDE SEQUENCE [LARGE SCALE GENOMIC DNA]</scope>
    <source>
        <strain evidence="2 3">B16-10</strain>
    </source>
</reference>
<dbReference type="InterPro" id="IPR014238">
    <property type="entry name" value="Spore_YlmC/YmxH"/>
</dbReference>
<evidence type="ECO:0000259" key="1">
    <source>
        <dbReference type="Pfam" id="PF05239"/>
    </source>
</evidence>
<dbReference type="PANTHER" id="PTHR40061:SF2">
    <property type="entry name" value="PRC-BARREL DOMAIN-CONTAINING PROTEIN"/>
    <property type="match status" value="1"/>
</dbReference>